<dbReference type="OrthoDB" id="789916at2"/>
<proteinExistence type="predicted"/>
<dbReference type="InterPro" id="IPR005534">
    <property type="entry name" value="Curli_assmbl/transp-comp_CsgG"/>
</dbReference>
<dbReference type="Gene3D" id="3.40.50.10610">
    <property type="entry name" value="ABC-type transport auxiliary lipoprotein component"/>
    <property type="match status" value="1"/>
</dbReference>
<feature type="signal peptide" evidence="6">
    <location>
        <begin position="1"/>
        <end position="22"/>
    </location>
</feature>
<evidence type="ECO:0000256" key="5">
    <source>
        <dbReference type="ARBA" id="ARBA00023288"/>
    </source>
</evidence>
<evidence type="ECO:0000256" key="1">
    <source>
        <dbReference type="ARBA" id="ARBA00022475"/>
    </source>
</evidence>
<dbReference type="STRING" id="1168035.SAMN05444280_107101"/>
<feature type="chain" id="PRO_5012002642" evidence="6">
    <location>
        <begin position="23"/>
        <end position="316"/>
    </location>
</feature>
<dbReference type="EMBL" id="FQZE01000007">
    <property type="protein sequence ID" value="SHI88313.1"/>
    <property type="molecule type" value="Genomic_DNA"/>
</dbReference>
<organism evidence="7 8">
    <name type="scientific">Tangfeifania diversioriginum</name>
    <dbReference type="NCBI Taxonomy" id="1168035"/>
    <lineage>
        <taxon>Bacteria</taxon>
        <taxon>Pseudomonadati</taxon>
        <taxon>Bacteroidota</taxon>
        <taxon>Bacteroidia</taxon>
        <taxon>Marinilabiliales</taxon>
        <taxon>Prolixibacteraceae</taxon>
        <taxon>Tangfeifania</taxon>
    </lineage>
</organism>
<keyword evidence="4" id="KW-0564">Palmitate</keyword>
<accession>A0A1M6ESC7</accession>
<sequence length="316" mass="34371">MKKTLAIILVCCMYVSVQNAVAQNNKDKRSDVNTTFEAIKEKCKDIPLDERIRITVARFSATASNAPSVLGENMSTMLTNALSEVNCFNVLEEQKNMADVTSEIDASNSEYFNSATGLEKGKLKLAQIVVTGEVTEYNSSSTGTRVLGIGGAVKKAKIGFILKIINPQTREILKSKSINTESTTAKSFRVSFLAHSSDTDPAVADALEKGIIEATEYLTDEMDNIPLPSEDELGSNLTMLIVNDVSFSEKSTLLNLIESHSEVKKAELSKFADNTAIYSVRHVGSTDELATIIDRKYGGQFEITGVQSGEIAMKSK</sequence>
<dbReference type="AlphaFoldDB" id="A0A1M6ESC7"/>
<evidence type="ECO:0000313" key="7">
    <source>
        <dbReference type="EMBL" id="SHI88313.1"/>
    </source>
</evidence>
<dbReference type="RefSeq" id="WP_083578134.1">
    <property type="nucleotide sequence ID" value="NZ_FQZE01000007.1"/>
</dbReference>
<protein>
    <submittedName>
        <fullName evidence="7">Curli production assembly/transport component CsgG</fullName>
    </submittedName>
</protein>
<name>A0A1M6ESC7_9BACT</name>
<dbReference type="GO" id="GO:0030288">
    <property type="term" value="C:outer membrane-bounded periplasmic space"/>
    <property type="evidence" value="ECO:0007669"/>
    <property type="project" value="InterPro"/>
</dbReference>
<dbReference type="PANTHER" id="PTHR41164:SF1">
    <property type="entry name" value="CURLI PRODUCTION ASSEMBLY_TRANSPORT COMPONENT CSGG"/>
    <property type="match status" value="1"/>
</dbReference>
<evidence type="ECO:0000313" key="8">
    <source>
        <dbReference type="Proteomes" id="UP000184050"/>
    </source>
</evidence>
<gene>
    <name evidence="7" type="ORF">SAMN05444280_107101</name>
</gene>
<keyword evidence="5" id="KW-0449">Lipoprotein</keyword>
<evidence type="ECO:0000256" key="4">
    <source>
        <dbReference type="ARBA" id="ARBA00023139"/>
    </source>
</evidence>
<keyword evidence="1" id="KW-1003">Cell membrane</keyword>
<keyword evidence="3" id="KW-0472">Membrane</keyword>
<keyword evidence="8" id="KW-1185">Reference proteome</keyword>
<dbReference type="PANTHER" id="PTHR41164">
    <property type="entry name" value="CURLI PRODUCTION ASSEMBLY/TRANSPORT COMPONENT CSGG"/>
    <property type="match status" value="1"/>
</dbReference>
<reference evidence="7 8" key="1">
    <citation type="submission" date="2016-11" db="EMBL/GenBank/DDBJ databases">
        <authorList>
            <person name="Jaros S."/>
            <person name="Januszkiewicz K."/>
            <person name="Wedrychowicz H."/>
        </authorList>
    </citation>
    <scope>NUCLEOTIDE SEQUENCE [LARGE SCALE GENOMIC DNA]</scope>
    <source>
        <strain evidence="7 8">DSM 27063</strain>
    </source>
</reference>
<evidence type="ECO:0000256" key="3">
    <source>
        <dbReference type="ARBA" id="ARBA00023136"/>
    </source>
</evidence>
<dbReference type="Pfam" id="PF03783">
    <property type="entry name" value="CsgG"/>
    <property type="match status" value="1"/>
</dbReference>
<dbReference type="Proteomes" id="UP000184050">
    <property type="component" value="Unassembled WGS sequence"/>
</dbReference>
<evidence type="ECO:0000256" key="6">
    <source>
        <dbReference type="SAM" id="SignalP"/>
    </source>
</evidence>
<keyword evidence="2 6" id="KW-0732">Signal</keyword>
<evidence type="ECO:0000256" key="2">
    <source>
        <dbReference type="ARBA" id="ARBA00022729"/>
    </source>
</evidence>